<feature type="compositionally biased region" description="Basic and acidic residues" evidence="1">
    <location>
        <begin position="64"/>
        <end position="80"/>
    </location>
</feature>
<keyword evidence="3" id="KW-1185">Reference proteome</keyword>
<accession>A0A1E3Q3S2</accession>
<reference evidence="2 3" key="1">
    <citation type="journal article" date="2016" name="Proc. Natl. Acad. Sci. U.S.A.">
        <title>Comparative genomics of biotechnologically important yeasts.</title>
        <authorList>
            <person name="Riley R."/>
            <person name="Haridas S."/>
            <person name="Wolfe K.H."/>
            <person name="Lopes M.R."/>
            <person name="Hittinger C.T."/>
            <person name="Goeker M."/>
            <person name="Salamov A.A."/>
            <person name="Wisecaver J.H."/>
            <person name="Long T.M."/>
            <person name="Calvey C.H."/>
            <person name="Aerts A.L."/>
            <person name="Barry K.W."/>
            <person name="Choi C."/>
            <person name="Clum A."/>
            <person name="Coughlan A.Y."/>
            <person name="Deshpande S."/>
            <person name="Douglass A.P."/>
            <person name="Hanson S.J."/>
            <person name="Klenk H.-P."/>
            <person name="LaButti K.M."/>
            <person name="Lapidus A."/>
            <person name="Lindquist E.A."/>
            <person name="Lipzen A.M."/>
            <person name="Meier-Kolthoff J.P."/>
            <person name="Ohm R.A."/>
            <person name="Otillar R.P."/>
            <person name="Pangilinan J.L."/>
            <person name="Peng Y."/>
            <person name="Rokas A."/>
            <person name="Rosa C.A."/>
            <person name="Scheuner C."/>
            <person name="Sibirny A.A."/>
            <person name="Slot J.C."/>
            <person name="Stielow J.B."/>
            <person name="Sun H."/>
            <person name="Kurtzman C.P."/>
            <person name="Blackwell M."/>
            <person name="Grigoriev I.V."/>
            <person name="Jeffries T.W."/>
        </authorList>
    </citation>
    <scope>NUCLEOTIDE SEQUENCE [LARGE SCALE GENOMIC DNA]</scope>
    <source>
        <strain evidence="2 3">NRRL Y-11557</strain>
    </source>
</reference>
<dbReference type="Proteomes" id="UP000094385">
    <property type="component" value="Unassembled WGS sequence"/>
</dbReference>
<evidence type="ECO:0000313" key="2">
    <source>
        <dbReference type="EMBL" id="ODQ71812.1"/>
    </source>
</evidence>
<evidence type="ECO:0000313" key="3">
    <source>
        <dbReference type="Proteomes" id="UP000094385"/>
    </source>
</evidence>
<dbReference type="AlphaFoldDB" id="A0A1E3Q3S2"/>
<protein>
    <submittedName>
        <fullName evidence="2">Uncharacterized protein</fullName>
    </submittedName>
</protein>
<proteinExistence type="predicted"/>
<feature type="region of interest" description="Disordered" evidence="1">
    <location>
        <begin position="47"/>
        <end position="97"/>
    </location>
</feature>
<organism evidence="2 3">
    <name type="scientific">Lipomyces starkeyi NRRL Y-11557</name>
    <dbReference type="NCBI Taxonomy" id="675824"/>
    <lineage>
        <taxon>Eukaryota</taxon>
        <taxon>Fungi</taxon>
        <taxon>Dikarya</taxon>
        <taxon>Ascomycota</taxon>
        <taxon>Saccharomycotina</taxon>
        <taxon>Lipomycetes</taxon>
        <taxon>Lipomycetales</taxon>
        <taxon>Lipomycetaceae</taxon>
        <taxon>Lipomyces</taxon>
    </lineage>
</organism>
<sequence>MASAATKGNRFPAEALSVIITDALMKSIEKVFPTAINQLCRWHTPTVSNSTKRASEMAATTPDVSREGPKSGRSDIRKSDGVNPVAKLSTIGAPVQN</sequence>
<dbReference type="EMBL" id="KV454297">
    <property type="protein sequence ID" value="ODQ71812.1"/>
    <property type="molecule type" value="Genomic_DNA"/>
</dbReference>
<name>A0A1E3Q3S2_LIPST</name>
<gene>
    <name evidence="2" type="ORF">LIPSTDRAFT_73564</name>
</gene>
<evidence type="ECO:0000256" key="1">
    <source>
        <dbReference type="SAM" id="MobiDB-lite"/>
    </source>
</evidence>